<dbReference type="EMBL" id="ML977616">
    <property type="protein sequence ID" value="KAF1997182.1"/>
    <property type="molecule type" value="Genomic_DNA"/>
</dbReference>
<evidence type="ECO:0000313" key="2">
    <source>
        <dbReference type="Proteomes" id="UP000799779"/>
    </source>
</evidence>
<proteinExistence type="predicted"/>
<dbReference type="AlphaFoldDB" id="A0A6A5W5T7"/>
<reference evidence="1" key="1">
    <citation type="journal article" date="2020" name="Stud. Mycol.">
        <title>101 Dothideomycetes genomes: a test case for predicting lifestyles and emergence of pathogens.</title>
        <authorList>
            <person name="Haridas S."/>
            <person name="Albert R."/>
            <person name="Binder M."/>
            <person name="Bloem J."/>
            <person name="Labutti K."/>
            <person name="Salamov A."/>
            <person name="Andreopoulos B."/>
            <person name="Baker S."/>
            <person name="Barry K."/>
            <person name="Bills G."/>
            <person name="Bluhm B."/>
            <person name="Cannon C."/>
            <person name="Castanera R."/>
            <person name="Culley D."/>
            <person name="Daum C."/>
            <person name="Ezra D."/>
            <person name="Gonzalez J."/>
            <person name="Henrissat B."/>
            <person name="Kuo A."/>
            <person name="Liang C."/>
            <person name="Lipzen A."/>
            <person name="Lutzoni F."/>
            <person name="Magnuson J."/>
            <person name="Mondo S."/>
            <person name="Nolan M."/>
            <person name="Ohm R."/>
            <person name="Pangilinan J."/>
            <person name="Park H.-J."/>
            <person name="Ramirez L."/>
            <person name="Alfaro M."/>
            <person name="Sun H."/>
            <person name="Tritt A."/>
            <person name="Yoshinaga Y."/>
            <person name="Zwiers L.-H."/>
            <person name="Turgeon B."/>
            <person name="Goodwin S."/>
            <person name="Spatafora J."/>
            <person name="Crous P."/>
            <person name="Grigoriev I."/>
        </authorList>
    </citation>
    <scope>NUCLEOTIDE SEQUENCE</scope>
    <source>
        <strain evidence="1">CBS 123094</strain>
    </source>
</reference>
<sequence>MEPSPFADCFHTRLVTQQASSIVCRLSRTGLHSVLAVDWPYRLVYTAIYLQRLCAFVSAPVRYILAMVGSSSRCASAKGVGHEDSTLSMTQAFLCSAPPACRCFKTLEPHLSCTSATQQVVTSPAHTDHCSLKSHPLGVTAPQSSIHAVCQQAWGVGGCTMHLLLPPEPSCSSYNLGPIPSPYMRKILYYLSFCVMP</sequence>
<organism evidence="1 2">
    <name type="scientific">Amniculicola lignicola CBS 123094</name>
    <dbReference type="NCBI Taxonomy" id="1392246"/>
    <lineage>
        <taxon>Eukaryota</taxon>
        <taxon>Fungi</taxon>
        <taxon>Dikarya</taxon>
        <taxon>Ascomycota</taxon>
        <taxon>Pezizomycotina</taxon>
        <taxon>Dothideomycetes</taxon>
        <taxon>Pleosporomycetidae</taxon>
        <taxon>Pleosporales</taxon>
        <taxon>Amniculicolaceae</taxon>
        <taxon>Amniculicola</taxon>
    </lineage>
</organism>
<evidence type="ECO:0000313" key="1">
    <source>
        <dbReference type="EMBL" id="KAF1997182.1"/>
    </source>
</evidence>
<protein>
    <submittedName>
        <fullName evidence="1">Uncharacterized protein</fullName>
    </submittedName>
</protein>
<keyword evidence="2" id="KW-1185">Reference proteome</keyword>
<dbReference type="Proteomes" id="UP000799779">
    <property type="component" value="Unassembled WGS sequence"/>
</dbReference>
<accession>A0A6A5W5T7</accession>
<name>A0A6A5W5T7_9PLEO</name>
<gene>
    <name evidence="1" type="ORF">P154DRAFT_295399</name>
</gene>